<evidence type="ECO:0000259" key="6">
    <source>
        <dbReference type="PROSITE" id="PS50089"/>
    </source>
</evidence>
<dbReference type="SUPFAM" id="SSF57850">
    <property type="entry name" value="RING/U-box"/>
    <property type="match status" value="1"/>
</dbReference>
<evidence type="ECO:0000313" key="7">
    <source>
        <dbReference type="Proteomes" id="UP000504634"/>
    </source>
</evidence>
<dbReference type="SMART" id="SM00184">
    <property type="entry name" value="RING"/>
    <property type="match status" value="1"/>
</dbReference>
<dbReference type="PROSITE" id="PS00518">
    <property type="entry name" value="ZF_RING_1"/>
    <property type="match status" value="1"/>
</dbReference>
<proteinExistence type="predicted"/>
<dbReference type="PROSITE" id="PS50089">
    <property type="entry name" value="ZF_RING_2"/>
    <property type="match status" value="1"/>
</dbReference>
<evidence type="ECO:0000256" key="1">
    <source>
        <dbReference type="ARBA" id="ARBA00022723"/>
    </source>
</evidence>
<keyword evidence="5" id="KW-0472">Membrane</keyword>
<keyword evidence="5" id="KW-0812">Transmembrane</keyword>
<dbReference type="InterPro" id="IPR013083">
    <property type="entry name" value="Znf_RING/FYVE/PHD"/>
</dbReference>
<keyword evidence="2 4" id="KW-0863">Zinc-finger</keyword>
<sequence>MDNQISSCCASSSSSSSLRRRSIYNLDVELCAFCLDRKQDPVHLPCKHSFCRTCLDIYREERNWVAKFCPLCRRSLSGSDKPSSWTMFLCILLVVLLFSLGPFYLLLLYW</sequence>
<keyword evidence="1" id="KW-0479">Metal-binding</keyword>
<accession>A0A6J2UK25</accession>
<evidence type="ECO:0000256" key="3">
    <source>
        <dbReference type="ARBA" id="ARBA00022833"/>
    </source>
</evidence>
<keyword evidence="3" id="KW-0862">Zinc</keyword>
<evidence type="ECO:0000256" key="5">
    <source>
        <dbReference type="SAM" id="Phobius"/>
    </source>
</evidence>
<keyword evidence="7" id="KW-1185">Reference proteome</keyword>
<name>A0A6J2UK25_DROLE</name>
<dbReference type="Pfam" id="PF13920">
    <property type="entry name" value="zf-C3HC4_3"/>
    <property type="match status" value="1"/>
</dbReference>
<keyword evidence="5" id="KW-1133">Transmembrane helix</keyword>
<feature type="domain" description="RING-type" evidence="6">
    <location>
        <begin position="31"/>
        <end position="73"/>
    </location>
</feature>
<reference evidence="8" key="1">
    <citation type="submission" date="2025-08" db="UniProtKB">
        <authorList>
            <consortium name="RefSeq"/>
        </authorList>
    </citation>
    <scope>IDENTIFICATION</scope>
    <source>
        <strain evidence="8">11010-0011.00</strain>
        <tissue evidence="8">Whole body</tissue>
    </source>
</reference>
<dbReference type="InterPro" id="IPR017907">
    <property type="entry name" value="Znf_RING_CS"/>
</dbReference>
<dbReference type="GeneID" id="115634318"/>
<evidence type="ECO:0000313" key="8">
    <source>
        <dbReference type="RefSeq" id="XP_030387838.1"/>
    </source>
</evidence>
<dbReference type="RefSeq" id="XP_030387838.1">
    <property type="nucleotide sequence ID" value="XM_030531978.1"/>
</dbReference>
<dbReference type="Gene3D" id="3.30.40.10">
    <property type="entry name" value="Zinc/RING finger domain, C3HC4 (zinc finger)"/>
    <property type="match status" value="1"/>
</dbReference>
<dbReference type="Proteomes" id="UP000504634">
    <property type="component" value="Unplaced"/>
</dbReference>
<dbReference type="OrthoDB" id="9049620at2759"/>
<evidence type="ECO:0000256" key="4">
    <source>
        <dbReference type="PROSITE-ProRule" id="PRU00175"/>
    </source>
</evidence>
<organism evidence="7 8">
    <name type="scientific">Drosophila lebanonensis</name>
    <name type="common">Fruit fly</name>
    <name type="synonym">Scaptodrosophila lebanonensis</name>
    <dbReference type="NCBI Taxonomy" id="7225"/>
    <lineage>
        <taxon>Eukaryota</taxon>
        <taxon>Metazoa</taxon>
        <taxon>Ecdysozoa</taxon>
        <taxon>Arthropoda</taxon>
        <taxon>Hexapoda</taxon>
        <taxon>Insecta</taxon>
        <taxon>Pterygota</taxon>
        <taxon>Neoptera</taxon>
        <taxon>Endopterygota</taxon>
        <taxon>Diptera</taxon>
        <taxon>Brachycera</taxon>
        <taxon>Muscomorpha</taxon>
        <taxon>Ephydroidea</taxon>
        <taxon>Drosophilidae</taxon>
        <taxon>Scaptodrosophila</taxon>
    </lineage>
</organism>
<evidence type="ECO:0000256" key="2">
    <source>
        <dbReference type="ARBA" id="ARBA00022771"/>
    </source>
</evidence>
<dbReference type="GO" id="GO:0008270">
    <property type="term" value="F:zinc ion binding"/>
    <property type="evidence" value="ECO:0007669"/>
    <property type="project" value="UniProtKB-KW"/>
</dbReference>
<dbReference type="AlphaFoldDB" id="A0A6J2UK25"/>
<protein>
    <submittedName>
        <fullName evidence="8">RING finger protein 141</fullName>
    </submittedName>
</protein>
<dbReference type="InterPro" id="IPR001841">
    <property type="entry name" value="Znf_RING"/>
</dbReference>
<gene>
    <name evidence="8" type="primary">LOC115634318</name>
</gene>
<feature type="transmembrane region" description="Helical" evidence="5">
    <location>
        <begin position="85"/>
        <end position="109"/>
    </location>
</feature>